<dbReference type="HOGENOM" id="CLU_031730_2_2_1"/>
<evidence type="ECO:0000256" key="4">
    <source>
        <dbReference type="ARBA" id="ARBA00022723"/>
    </source>
</evidence>
<protein>
    <recommendedName>
        <fullName evidence="15">lytic cellulose monooxygenase (C4-dehydrogenating)</fullName>
        <ecNumber evidence="15">1.14.99.56</ecNumber>
    </recommendedName>
</protein>
<dbReference type="InterPro" id="IPR049892">
    <property type="entry name" value="AA9"/>
</dbReference>
<feature type="region of interest" description="Disordered" evidence="16">
    <location>
        <begin position="251"/>
        <end position="319"/>
    </location>
</feature>
<dbReference type="OMA" id="PGCHQLQ"/>
<name>K1WGD0_MARBU</name>
<dbReference type="CDD" id="cd21175">
    <property type="entry name" value="LPMO_AA9"/>
    <property type="match status" value="1"/>
</dbReference>
<keyword evidence="7" id="KW-0186">Copper</keyword>
<dbReference type="GO" id="GO:0046872">
    <property type="term" value="F:metal ion binding"/>
    <property type="evidence" value="ECO:0007669"/>
    <property type="project" value="UniProtKB-KW"/>
</dbReference>
<keyword evidence="8" id="KW-0503">Monooxygenase</keyword>
<accession>K1WGD0</accession>
<evidence type="ECO:0000256" key="12">
    <source>
        <dbReference type="ARBA" id="ARBA00023326"/>
    </source>
</evidence>
<evidence type="ECO:0000313" key="20">
    <source>
        <dbReference type="Proteomes" id="UP000006753"/>
    </source>
</evidence>
<keyword evidence="11" id="KW-0119">Carbohydrate metabolism</keyword>
<evidence type="ECO:0000256" key="11">
    <source>
        <dbReference type="ARBA" id="ARBA00023277"/>
    </source>
</evidence>
<proteinExistence type="inferred from homology"/>
<reference evidence="19 20" key="1">
    <citation type="journal article" date="2012" name="BMC Genomics">
        <title>Sequencing the genome of Marssonina brunnea reveals fungus-poplar co-evolution.</title>
        <authorList>
            <person name="Zhu S."/>
            <person name="Cao Y.-Z."/>
            <person name="Jiang C."/>
            <person name="Tan B.-Y."/>
            <person name="Wang Z."/>
            <person name="Feng S."/>
            <person name="Zhang L."/>
            <person name="Su X.-H."/>
            <person name="Brejova B."/>
            <person name="Vinar T."/>
            <person name="Xu M."/>
            <person name="Wang M.-X."/>
            <person name="Zhang S.-G."/>
            <person name="Huang M.-R."/>
            <person name="Wu R."/>
            <person name="Zhou Y."/>
        </authorList>
    </citation>
    <scope>NUCLEOTIDE SEQUENCE [LARGE SCALE GENOMIC DNA]</scope>
    <source>
        <strain evidence="19 20">MB_m1</strain>
    </source>
</reference>
<keyword evidence="10" id="KW-0325">Glycoprotein</keyword>
<evidence type="ECO:0000256" key="3">
    <source>
        <dbReference type="ARBA" id="ARBA00022525"/>
    </source>
</evidence>
<feature type="signal peptide" evidence="17">
    <location>
        <begin position="1"/>
        <end position="19"/>
    </location>
</feature>
<comment type="similarity">
    <text evidence="13">Belongs to the polysaccharide monooxygenase AA9 family.</text>
</comment>
<evidence type="ECO:0000256" key="9">
    <source>
        <dbReference type="ARBA" id="ARBA00023157"/>
    </source>
</evidence>
<dbReference type="Pfam" id="PF03443">
    <property type="entry name" value="AA9"/>
    <property type="match status" value="1"/>
</dbReference>
<keyword evidence="12" id="KW-0624">Polysaccharide degradation</keyword>
<keyword evidence="6" id="KW-0560">Oxidoreductase</keyword>
<dbReference type="Proteomes" id="UP000006753">
    <property type="component" value="Unassembled WGS sequence"/>
</dbReference>
<sequence>MSFASFTLFAALAATTVSAHGYVEVATIGGVKYDGYNPNTDPYMNPPPDRIFRPIQGNGPVEDLTSPDFQCGGYTAGGVVGSKPAKLTADPVPPGTEVELKWTLWPDSHVGPALTYMALCPGNDCSAFEPGNEAVWFKVQEEGRSGTSNVWATTPLMKEGGSITYTIPSCLAPGTYLVRHELIALHAAWAYPGAQFYPSCHQIEVSGSGTTTPDSLVALPGAYSPTDPGITVDAYKAQEYIIPGPPLFTCGGSSSGPARPAPGYGDPTPVEEKSDPVREPESTPTPTPNRKCSNKRGNRAKKRASKRAKKAAKREEAKP</sequence>
<evidence type="ECO:0000256" key="14">
    <source>
        <dbReference type="ARBA" id="ARBA00045077"/>
    </source>
</evidence>
<feature type="compositionally biased region" description="Basic and acidic residues" evidence="16">
    <location>
        <begin position="270"/>
        <end position="281"/>
    </location>
</feature>
<comment type="cofactor">
    <cofactor evidence="1">
        <name>Cu(2+)</name>
        <dbReference type="ChEBI" id="CHEBI:29036"/>
    </cofactor>
</comment>
<dbReference type="GeneID" id="18765826"/>
<evidence type="ECO:0000256" key="10">
    <source>
        <dbReference type="ARBA" id="ARBA00023180"/>
    </source>
</evidence>
<evidence type="ECO:0000256" key="15">
    <source>
        <dbReference type="ARBA" id="ARBA00047174"/>
    </source>
</evidence>
<dbReference type="GO" id="GO:0005576">
    <property type="term" value="C:extracellular region"/>
    <property type="evidence" value="ECO:0007669"/>
    <property type="project" value="UniProtKB-SubCell"/>
</dbReference>
<evidence type="ECO:0000256" key="5">
    <source>
        <dbReference type="ARBA" id="ARBA00023001"/>
    </source>
</evidence>
<comment type="subcellular location">
    <subcellularLocation>
        <location evidence="2">Secreted</location>
    </subcellularLocation>
</comment>
<dbReference type="AlphaFoldDB" id="K1WGD0"/>
<dbReference type="EC" id="1.14.99.56" evidence="15"/>
<evidence type="ECO:0000256" key="13">
    <source>
        <dbReference type="ARBA" id="ARBA00044502"/>
    </source>
</evidence>
<evidence type="ECO:0000313" key="19">
    <source>
        <dbReference type="EMBL" id="EKD11921.1"/>
    </source>
</evidence>
<dbReference type="KEGG" id="mbe:MBM_09891"/>
<keyword evidence="4" id="KW-0479">Metal-binding</keyword>
<evidence type="ECO:0000256" key="2">
    <source>
        <dbReference type="ARBA" id="ARBA00004613"/>
    </source>
</evidence>
<evidence type="ECO:0000256" key="17">
    <source>
        <dbReference type="SAM" id="SignalP"/>
    </source>
</evidence>
<dbReference type="Gene3D" id="2.70.50.70">
    <property type="match status" value="1"/>
</dbReference>
<dbReference type="GO" id="GO:0030245">
    <property type="term" value="P:cellulose catabolic process"/>
    <property type="evidence" value="ECO:0007669"/>
    <property type="project" value="UniProtKB-KW"/>
</dbReference>
<evidence type="ECO:0000256" key="7">
    <source>
        <dbReference type="ARBA" id="ARBA00023008"/>
    </source>
</evidence>
<dbReference type="PANTHER" id="PTHR33353:SF6">
    <property type="entry name" value="ENDOGLUCANASE IV"/>
    <property type="match status" value="1"/>
</dbReference>
<keyword evidence="17" id="KW-0732">Signal</keyword>
<dbReference type="GO" id="GO:0004497">
    <property type="term" value="F:monooxygenase activity"/>
    <property type="evidence" value="ECO:0007669"/>
    <property type="project" value="UniProtKB-KW"/>
</dbReference>
<evidence type="ECO:0000256" key="1">
    <source>
        <dbReference type="ARBA" id="ARBA00001973"/>
    </source>
</evidence>
<feature type="compositionally biased region" description="Polar residues" evidence="16">
    <location>
        <begin position="282"/>
        <end position="291"/>
    </location>
</feature>
<keyword evidence="19" id="KW-0378">Hydrolase</keyword>
<keyword evidence="9" id="KW-1015">Disulfide bond</keyword>
<feature type="chain" id="PRO_5003854396" description="lytic cellulose monooxygenase (C4-dehydrogenating)" evidence="17">
    <location>
        <begin position="20"/>
        <end position="319"/>
    </location>
</feature>
<dbReference type="EMBL" id="JH921477">
    <property type="protein sequence ID" value="EKD11921.1"/>
    <property type="molecule type" value="Genomic_DNA"/>
</dbReference>
<dbReference type="GO" id="GO:0016787">
    <property type="term" value="F:hydrolase activity"/>
    <property type="evidence" value="ECO:0007669"/>
    <property type="project" value="UniProtKB-KW"/>
</dbReference>
<keyword evidence="3" id="KW-0964">Secreted</keyword>
<dbReference type="InParanoid" id="K1WGD0"/>
<evidence type="ECO:0000259" key="18">
    <source>
        <dbReference type="Pfam" id="PF03443"/>
    </source>
</evidence>
<dbReference type="InterPro" id="IPR005103">
    <property type="entry name" value="AA9_LPMO"/>
</dbReference>
<dbReference type="PANTHER" id="PTHR33353">
    <property type="entry name" value="PUTATIVE (AFU_ORTHOLOGUE AFUA_1G12560)-RELATED"/>
    <property type="match status" value="1"/>
</dbReference>
<keyword evidence="20" id="KW-1185">Reference proteome</keyword>
<feature type="domain" description="Auxiliary Activity family 9 catalytic" evidence="18">
    <location>
        <begin position="20"/>
        <end position="237"/>
    </location>
</feature>
<evidence type="ECO:0000256" key="16">
    <source>
        <dbReference type="SAM" id="MobiDB-lite"/>
    </source>
</evidence>
<evidence type="ECO:0000256" key="8">
    <source>
        <dbReference type="ARBA" id="ARBA00023033"/>
    </source>
</evidence>
<comment type="catalytic activity">
    <reaction evidence="14">
        <text>[(1-&gt;4)-beta-D-glucosyl]n+m + reduced acceptor + O2 = 4-dehydro-beta-D-glucosyl-[(1-&gt;4)-beta-D-glucosyl]n-1 + [(1-&gt;4)-beta-D-glucosyl]m + acceptor + H2O.</text>
        <dbReference type="EC" id="1.14.99.56"/>
    </reaction>
</comment>
<dbReference type="OrthoDB" id="4849160at2759"/>
<feature type="compositionally biased region" description="Basic residues" evidence="16">
    <location>
        <begin position="292"/>
        <end position="312"/>
    </location>
</feature>
<gene>
    <name evidence="19" type="ORF">MBM_09891</name>
</gene>
<dbReference type="RefSeq" id="XP_007297780.1">
    <property type="nucleotide sequence ID" value="XM_007297718.1"/>
</dbReference>
<organism evidence="19 20">
    <name type="scientific">Marssonina brunnea f. sp. multigermtubi (strain MB_m1)</name>
    <name type="common">Marssonina leaf spot fungus</name>
    <dbReference type="NCBI Taxonomy" id="1072389"/>
    <lineage>
        <taxon>Eukaryota</taxon>
        <taxon>Fungi</taxon>
        <taxon>Dikarya</taxon>
        <taxon>Ascomycota</taxon>
        <taxon>Pezizomycotina</taxon>
        <taxon>Leotiomycetes</taxon>
        <taxon>Helotiales</taxon>
        <taxon>Drepanopezizaceae</taxon>
        <taxon>Drepanopeziza</taxon>
    </lineage>
</organism>
<dbReference type="eggNOG" id="ENOG502QVRD">
    <property type="taxonomic scope" value="Eukaryota"/>
</dbReference>
<evidence type="ECO:0000256" key="6">
    <source>
        <dbReference type="ARBA" id="ARBA00023002"/>
    </source>
</evidence>
<keyword evidence="5" id="KW-0136">Cellulose degradation</keyword>
<dbReference type="STRING" id="1072389.K1WGD0"/>